<dbReference type="EMBL" id="SDMK01000003">
    <property type="protein sequence ID" value="RXS94510.1"/>
    <property type="molecule type" value="Genomic_DNA"/>
</dbReference>
<dbReference type="GO" id="GO:0000155">
    <property type="term" value="F:phosphorelay sensor kinase activity"/>
    <property type="evidence" value="ECO:0007669"/>
    <property type="project" value="InterPro"/>
</dbReference>
<dbReference type="SUPFAM" id="SSF55874">
    <property type="entry name" value="ATPase domain of HSP90 chaperone/DNA topoisomerase II/histidine kinase"/>
    <property type="match status" value="1"/>
</dbReference>
<keyword evidence="6" id="KW-0547">Nucleotide-binding</keyword>
<evidence type="ECO:0000256" key="4">
    <source>
        <dbReference type="ARBA" id="ARBA00022553"/>
    </source>
</evidence>
<protein>
    <recommendedName>
        <fullName evidence="3">histidine kinase</fullName>
        <ecNumber evidence="3">2.7.13.3</ecNumber>
    </recommendedName>
</protein>
<dbReference type="Gene3D" id="1.10.287.130">
    <property type="match status" value="1"/>
</dbReference>
<evidence type="ECO:0000313" key="14">
    <source>
        <dbReference type="Proteomes" id="UP000290253"/>
    </source>
</evidence>
<evidence type="ECO:0000259" key="12">
    <source>
        <dbReference type="PROSITE" id="PS50885"/>
    </source>
</evidence>
<dbReference type="InterPro" id="IPR005467">
    <property type="entry name" value="His_kinase_dom"/>
</dbReference>
<evidence type="ECO:0000256" key="8">
    <source>
        <dbReference type="ARBA" id="ARBA00022840"/>
    </source>
</evidence>
<accession>A0A4Q1SCJ1</accession>
<comment type="caution">
    <text evidence="13">The sequence shown here is derived from an EMBL/GenBank/DDBJ whole genome shotgun (WGS) entry which is preliminary data.</text>
</comment>
<dbReference type="PRINTS" id="PR00344">
    <property type="entry name" value="BCTRLSENSOR"/>
</dbReference>
<dbReference type="Gene3D" id="3.30.450.20">
    <property type="entry name" value="PAS domain"/>
    <property type="match status" value="1"/>
</dbReference>
<evidence type="ECO:0000256" key="10">
    <source>
        <dbReference type="SAM" id="Phobius"/>
    </source>
</evidence>
<evidence type="ECO:0000259" key="11">
    <source>
        <dbReference type="PROSITE" id="PS50109"/>
    </source>
</evidence>
<keyword evidence="10" id="KW-0812">Transmembrane</keyword>
<dbReference type="GO" id="GO:0005524">
    <property type="term" value="F:ATP binding"/>
    <property type="evidence" value="ECO:0007669"/>
    <property type="project" value="UniProtKB-KW"/>
</dbReference>
<dbReference type="SMART" id="SM00388">
    <property type="entry name" value="HisKA"/>
    <property type="match status" value="1"/>
</dbReference>
<keyword evidence="10" id="KW-1133">Transmembrane helix</keyword>
<dbReference type="InterPro" id="IPR003594">
    <property type="entry name" value="HATPase_dom"/>
</dbReference>
<evidence type="ECO:0000256" key="3">
    <source>
        <dbReference type="ARBA" id="ARBA00012438"/>
    </source>
</evidence>
<dbReference type="InterPro" id="IPR003660">
    <property type="entry name" value="HAMP_dom"/>
</dbReference>
<keyword evidence="4" id="KW-0597">Phosphoprotein</keyword>
<evidence type="ECO:0000256" key="2">
    <source>
        <dbReference type="ARBA" id="ARBA00004370"/>
    </source>
</evidence>
<keyword evidence="8" id="KW-0067">ATP-binding</keyword>
<dbReference type="PROSITE" id="PS50109">
    <property type="entry name" value="HIS_KIN"/>
    <property type="match status" value="1"/>
</dbReference>
<evidence type="ECO:0000256" key="5">
    <source>
        <dbReference type="ARBA" id="ARBA00022679"/>
    </source>
</evidence>
<evidence type="ECO:0000256" key="1">
    <source>
        <dbReference type="ARBA" id="ARBA00000085"/>
    </source>
</evidence>
<dbReference type="InterPro" id="IPR003661">
    <property type="entry name" value="HisK_dim/P_dom"/>
</dbReference>
<dbReference type="Pfam" id="PF02518">
    <property type="entry name" value="HATPase_c"/>
    <property type="match status" value="1"/>
</dbReference>
<dbReference type="InterPro" id="IPR004358">
    <property type="entry name" value="Sig_transdc_His_kin-like_C"/>
</dbReference>
<dbReference type="OrthoDB" id="9815750at2"/>
<dbReference type="Gene3D" id="3.30.565.10">
    <property type="entry name" value="Histidine kinase-like ATPase, C-terminal domain"/>
    <property type="match status" value="1"/>
</dbReference>
<dbReference type="SUPFAM" id="SSF47384">
    <property type="entry name" value="Homodimeric domain of signal transducing histidine kinase"/>
    <property type="match status" value="1"/>
</dbReference>
<dbReference type="PANTHER" id="PTHR43065:SF46">
    <property type="entry name" value="C4-DICARBOXYLATE TRANSPORT SENSOR PROTEIN DCTB"/>
    <property type="match status" value="1"/>
</dbReference>
<evidence type="ECO:0000256" key="9">
    <source>
        <dbReference type="ARBA" id="ARBA00023012"/>
    </source>
</evidence>
<keyword evidence="14" id="KW-1185">Reference proteome</keyword>
<dbReference type="SMART" id="SM00304">
    <property type="entry name" value="HAMP"/>
    <property type="match status" value="1"/>
</dbReference>
<proteinExistence type="predicted"/>
<dbReference type="RefSeq" id="WP_129209247.1">
    <property type="nucleotide sequence ID" value="NZ_BMGU01000005.1"/>
</dbReference>
<sequence>MVSFRPRTIRGQLTGGLVIFEILVLAVLSLVVIREQRSELQTRTDQRLEYEASQIALQSRTALEGKAFASLEEFVAAMRGSPGVHAVMVTDLAGQRLAGDSGTDEAMELTPTERSFLRDLSKPAIFWGDKGTREAVAPVRIHGVLQALVWIYPDDTQDREQLHSLLRTTLLSALFGIAGCTLFASLMARQIARPLGVLTRATRRMIRNPEDTAAFPIPISSSNEAADLTTAFNLMVASINEQRAGLNDTLALLDSMLANAPIGFAFFDHRLRMVRVNQFLAGMNSLSIGRHLGKTLDEVFAPGAAQALHTAIEQVFADGEPVRDLEITNETPAHGRMGAEMRSWLANIYPVKTETQTVRWVGMILSETTERRRADEALRKSEKLAAAGRLAASIAHEINNPLEAVTNLLYLIHQEQKDSPAQPYVELAEAEVARISVITQQMLRFYKQSTRPARAEVCALLDSVLSLHERRAAMLQIDIDRRYCSEAPLFCFTGEMRQLFNNFIANAIDAMTPGGGKLVLRVQRVRQDAKTGLAGIRVTVADSGCGMSQETRRHIFEPFFTTKEDTGTGLGLWVSAEILAKHHGRLRLRSWERGAGTTHASQRGGTVFTMFLPERLEHELHGEPAPLQTAQSV</sequence>
<dbReference type="Gene3D" id="6.10.340.10">
    <property type="match status" value="1"/>
</dbReference>
<dbReference type="EC" id="2.7.13.3" evidence="3"/>
<gene>
    <name evidence="13" type="ORF">ESZ00_15700</name>
</gene>
<comment type="catalytic activity">
    <reaction evidence="1">
        <text>ATP + protein L-histidine = ADP + protein N-phospho-L-histidine.</text>
        <dbReference type="EC" id="2.7.13.3"/>
    </reaction>
</comment>
<evidence type="ECO:0000313" key="13">
    <source>
        <dbReference type="EMBL" id="RXS94510.1"/>
    </source>
</evidence>
<evidence type="ECO:0000256" key="7">
    <source>
        <dbReference type="ARBA" id="ARBA00022777"/>
    </source>
</evidence>
<dbReference type="Pfam" id="PF08448">
    <property type="entry name" value="PAS_4"/>
    <property type="match status" value="1"/>
</dbReference>
<dbReference type="InterPro" id="IPR013656">
    <property type="entry name" value="PAS_4"/>
</dbReference>
<comment type="subcellular location">
    <subcellularLocation>
        <location evidence="2">Membrane</location>
    </subcellularLocation>
</comment>
<feature type="transmembrane region" description="Helical" evidence="10">
    <location>
        <begin position="169"/>
        <end position="188"/>
    </location>
</feature>
<feature type="domain" description="Histidine kinase" evidence="11">
    <location>
        <begin position="393"/>
        <end position="616"/>
    </location>
</feature>
<organism evidence="13 14">
    <name type="scientific">Silvibacterium dinghuense</name>
    <dbReference type="NCBI Taxonomy" id="1560006"/>
    <lineage>
        <taxon>Bacteria</taxon>
        <taxon>Pseudomonadati</taxon>
        <taxon>Acidobacteriota</taxon>
        <taxon>Terriglobia</taxon>
        <taxon>Terriglobales</taxon>
        <taxon>Acidobacteriaceae</taxon>
        <taxon>Silvibacterium</taxon>
    </lineage>
</organism>
<dbReference type="CDD" id="cd00082">
    <property type="entry name" value="HisKA"/>
    <property type="match status" value="1"/>
</dbReference>
<dbReference type="SMART" id="SM00387">
    <property type="entry name" value="HATPase_c"/>
    <property type="match status" value="1"/>
</dbReference>
<dbReference type="PANTHER" id="PTHR43065">
    <property type="entry name" value="SENSOR HISTIDINE KINASE"/>
    <property type="match status" value="1"/>
</dbReference>
<dbReference type="Pfam" id="PF00672">
    <property type="entry name" value="HAMP"/>
    <property type="match status" value="1"/>
</dbReference>
<dbReference type="InterPro" id="IPR035965">
    <property type="entry name" value="PAS-like_dom_sf"/>
</dbReference>
<dbReference type="SUPFAM" id="SSF55785">
    <property type="entry name" value="PYP-like sensor domain (PAS domain)"/>
    <property type="match status" value="1"/>
</dbReference>
<dbReference type="Pfam" id="PF00512">
    <property type="entry name" value="HisKA"/>
    <property type="match status" value="1"/>
</dbReference>
<dbReference type="AlphaFoldDB" id="A0A4Q1SCJ1"/>
<keyword evidence="10" id="KW-0472">Membrane</keyword>
<dbReference type="CDD" id="cd06225">
    <property type="entry name" value="HAMP"/>
    <property type="match status" value="1"/>
</dbReference>
<dbReference type="PROSITE" id="PS50885">
    <property type="entry name" value="HAMP"/>
    <property type="match status" value="1"/>
</dbReference>
<dbReference type="InterPro" id="IPR036890">
    <property type="entry name" value="HATPase_C_sf"/>
</dbReference>
<keyword evidence="9" id="KW-0902">Two-component regulatory system</keyword>
<dbReference type="GO" id="GO:0016020">
    <property type="term" value="C:membrane"/>
    <property type="evidence" value="ECO:0007669"/>
    <property type="project" value="UniProtKB-SubCell"/>
</dbReference>
<feature type="transmembrane region" description="Helical" evidence="10">
    <location>
        <begin position="12"/>
        <end position="33"/>
    </location>
</feature>
<keyword evidence="5" id="KW-0808">Transferase</keyword>
<keyword evidence="7" id="KW-0418">Kinase</keyword>
<evidence type="ECO:0000256" key="6">
    <source>
        <dbReference type="ARBA" id="ARBA00022741"/>
    </source>
</evidence>
<name>A0A4Q1SCJ1_9BACT</name>
<dbReference type="InterPro" id="IPR036097">
    <property type="entry name" value="HisK_dim/P_sf"/>
</dbReference>
<feature type="domain" description="HAMP" evidence="12">
    <location>
        <begin position="189"/>
        <end position="244"/>
    </location>
</feature>
<reference evidence="13 14" key="1">
    <citation type="journal article" date="2016" name="Int. J. Syst. Evol. Microbiol.">
        <title>Acidipila dinghuensis sp. nov., an acidobacterium isolated from forest soil.</title>
        <authorList>
            <person name="Jiang Y.W."/>
            <person name="Wang J."/>
            <person name="Chen M.H."/>
            <person name="Lv Y.Y."/>
            <person name="Qiu L.H."/>
        </authorList>
    </citation>
    <scope>NUCLEOTIDE SEQUENCE [LARGE SCALE GENOMIC DNA]</scope>
    <source>
        <strain evidence="13 14">DHOF10</strain>
    </source>
</reference>
<dbReference type="Proteomes" id="UP000290253">
    <property type="component" value="Unassembled WGS sequence"/>
</dbReference>